<dbReference type="Proteomes" id="UP000033457">
    <property type="component" value="Chromosome"/>
</dbReference>
<accession>A0A0F6R1E4</accession>
<keyword evidence="1" id="KW-0472">Membrane</keyword>
<feature type="transmembrane region" description="Helical" evidence="1">
    <location>
        <begin position="87"/>
        <end position="112"/>
    </location>
</feature>
<organism evidence="3 4">
    <name type="scientific">Corynebacterium kutscheri</name>
    <dbReference type="NCBI Taxonomy" id="35755"/>
    <lineage>
        <taxon>Bacteria</taxon>
        <taxon>Bacillati</taxon>
        <taxon>Actinomycetota</taxon>
        <taxon>Actinomycetes</taxon>
        <taxon>Mycobacteriales</taxon>
        <taxon>Corynebacteriaceae</taxon>
        <taxon>Corynebacterium</taxon>
    </lineage>
</organism>
<dbReference type="Pfam" id="PF13490">
    <property type="entry name" value="zf-HC2"/>
    <property type="match status" value="1"/>
</dbReference>
<dbReference type="HOGENOM" id="CLU_081592_2_0_11"/>
<feature type="transmembrane region" description="Helical" evidence="1">
    <location>
        <begin position="152"/>
        <end position="172"/>
    </location>
</feature>
<feature type="transmembrane region" description="Helical" evidence="1">
    <location>
        <begin position="184"/>
        <end position="202"/>
    </location>
</feature>
<dbReference type="KEGG" id="cku:UL82_08340"/>
<keyword evidence="4" id="KW-1185">Reference proteome</keyword>
<evidence type="ECO:0000256" key="1">
    <source>
        <dbReference type="SAM" id="Phobius"/>
    </source>
</evidence>
<dbReference type="InterPro" id="IPR027383">
    <property type="entry name" value="Znf_put"/>
</dbReference>
<dbReference type="AlphaFoldDB" id="A0A0F6R1E4"/>
<keyword evidence="1" id="KW-1133">Transmembrane helix</keyword>
<dbReference type="EMBL" id="CP011312">
    <property type="protein sequence ID" value="AKE41825.1"/>
    <property type="molecule type" value="Genomic_DNA"/>
</dbReference>
<proteinExistence type="predicted"/>
<feature type="domain" description="Putative zinc-finger" evidence="2">
    <location>
        <begin position="4"/>
        <end position="38"/>
    </location>
</feature>
<dbReference type="RefSeq" id="WP_046440295.1">
    <property type="nucleotide sequence ID" value="NZ_CP011312.1"/>
</dbReference>
<evidence type="ECO:0000313" key="4">
    <source>
        <dbReference type="Proteomes" id="UP000033457"/>
    </source>
</evidence>
<evidence type="ECO:0000259" key="2">
    <source>
        <dbReference type="Pfam" id="PF13490"/>
    </source>
</evidence>
<keyword evidence="1" id="KW-0812">Transmembrane</keyword>
<protein>
    <submittedName>
        <fullName evidence="3">Putative integral membrane protein</fullName>
    </submittedName>
</protein>
<sequence>MLTCEQVQAALSAQLDGEPSPLDSDLIDVHVAGCAQCRAFYDRAADVNRLFAFNDVEINVPDLSDEILAGVESTWRRQVTTRTLNAFLSRIAMVIVGVGWVLWAIALLMTNATDTSSAVVVDPYYMRVAMETVSLRCAIGFGLLFTSWQPRVAGGLLPMMGALWMFSFGFAVRDFALGQLNQETLTYLLLVLFSLLVLLWNWSVSHGWVYVSSLIRSLGAAPHS</sequence>
<reference evidence="3 4" key="1">
    <citation type="journal article" date="2015" name="Genome Announc.">
        <title>Complete Genome Sequence of Corynebacterium kutscheri DSM 20755, a Corynebacterial Type Strain with Remarkably Low G+C Content of Chromosomal DNA.</title>
        <authorList>
            <person name="Ruckert C."/>
            <person name="Albersmeier A."/>
            <person name="Winkler A."/>
            <person name="Tauch A."/>
        </authorList>
    </citation>
    <scope>NUCLEOTIDE SEQUENCE [LARGE SCALE GENOMIC DNA]</scope>
    <source>
        <strain evidence="3 4">DSM 20755</strain>
    </source>
</reference>
<dbReference type="OrthoDB" id="5197868at2"/>
<name>A0A0F6R1E4_9CORY</name>
<gene>
    <name evidence="3" type="ORF">UL82_08340</name>
</gene>
<dbReference type="STRING" id="35755.UL82_08340"/>
<evidence type="ECO:0000313" key="3">
    <source>
        <dbReference type="EMBL" id="AKE41825.1"/>
    </source>
</evidence>